<dbReference type="CDD" id="cd00117">
    <property type="entry name" value="TFP"/>
    <property type="match status" value="1"/>
</dbReference>
<name>A0A3M7RY46_BRAPC</name>
<dbReference type="AlphaFoldDB" id="A0A3M7RY46"/>
<dbReference type="EMBL" id="REGN01002388">
    <property type="protein sequence ID" value="RNA28481.1"/>
    <property type="molecule type" value="Genomic_DNA"/>
</dbReference>
<keyword evidence="1" id="KW-1133">Transmembrane helix</keyword>
<dbReference type="Proteomes" id="UP000276133">
    <property type="component" value="Unassembled WGS sequence"/>
</dbReference>
<proteinExistence type="predicted"/>
<sequence>MLKQSFKSIHSVLFFFLVLIIVGIIGVDALKCYKCDNCPGSTANKTNAPELITCPEDNYFCLRQELKTKINSKTVVRTIYMNCARICIGGFVSNVSILNVNNEIYKSEKSTSDKYKKIFMRKIHETYLNDNFVTIILISKIGIKPNYLKPLEFLIWLYGFKTDTTINKN</sequence>
<dbReference type="OrthoDB" id="10584756at2759"/>
<evidence type="ECO:0008006" key="4">
    <source>
        <dbReference type="Google" id="ProtNLM"/>
    </source>
</evidence>
<organism evidence="2 3">
    <name type="scientific">Brachionus plicatilis</name>
    <name type="common">Marine rotifer</name>
    <name type="synonym">Brachionus muelleri</name>
    <dbReference type="NCBI Taxonomy" id="10195"/>
    <lineage>
        <taxon>Eukaryota</taxon>
        <taxon>Metazoa</taxon>
        <taxon>Spiralia</taxon>
        <taxon>Gnathifera</taxon>
        <taxon>Rotifera</taxon>
        <taxon>Eurotatoria</taxon>
        <taxon>Monogononta</taxon>
        <taxon>Pseudotrocha</taxon>
        <taxon>Ploima</taxon>
        <taxon>Brachionidae</taxon>
        <taxon>Brachionus</taxon>
    </lineage>
</organism>
<evidence type="ECO:0000313" key="2">
    <source>
        <dbReference type="EMBL" id="RNA28481.1"/>
    </source>
</evidence>
<feature type="transmembrane region" description="Helical" evidence="1">
    <location>
        <begin position="12"/>
        <end position="30"/>
    </location>
</feature>
<evidence type="ECO:0000313" key="3">
    <source>
        <dbReference type="Proteomes" id="UP000276133"/>
    </source>
</evidence>
<reference evidence="2 3" key="1">
    <citation type="journal article" date="2018" name="Sci. Rep.">
        <title>Genomic signatures of local adaptation to the degree of environmental predictability in rotifers.</title>
        <authorList>
            <person name="Franch-Gras L."/>
            <person name="Hahn C."/>
            <person name="Garcia-Roger E.M."/>
            <person name="Carmona M.J."/>
            <person name="Serra M."/>
            <person name="Gomez A."/>
        </authorList>
    </citation>
    <scope>NUCLEOTIDE SEQUENCE [LARGE SCALE GENOMIC DNA]</scope>
    <source>
        <strain evidence="2">HYR1</strain>
    </source>
</reference>
<gene>
    <name evidence="2" type="ORF">BpHYR1_046185</name>
</gene>
<keyword evidence="1" id="KW-0812">Transmembrane</keyword>
<comment type="caution">
    <text evidence="2">The sequence shown here is derived from an EMBL/GenBank/DDBJ whole genome shotgun (WGS) entry which is preliminary data.</text>
</comment>
<evidence type="ECO:0000256" key="1">
    <source>
        <dbReference type="SAM" id="Phobius"/>
    </source>
</evidence>
<keyword evidence="1" id="KW-0472">Membrane</keyword>
<keyword evidence="3" id="KW-1185">Reference proteome</keyword>
<accession>A0A3M7RY46</accession>
<protein>
    <recommendedName>
        <fullName evidence="4">UPAR/Ly6 domain-containing protein</fullName>
    </recommendedName>
</protein>